<gene>
    <name evidence="1" type="ORF">QAD02_011784</name>
</gene>
<keyword evidence="2" id="KW-1185">Reference proteome</keyword>
<sequence length="663" mass="75559">MFALVLWVGTQEFSVIDADLLKGKENVMAKCGEKFYPVKVLVKSNDEEWLDSLSVTVDGSILPSMDDCTGLELLRKRKIPQKSAELSEKSDDDSSDEDYTSIGKGTSTSDRRRLSGTQAVTTSRDSKSSKKDVEKRPAKLSNNRKNQTSTSQYAKSNVSDGKTSKAREKNESKQQSPLQFSELSEEDVEKLKLILTLVRSMNFNQKVDEPSSSNENEEVKIIKAVKHKRVPLFEGSDVRISEWKLKKLADLYKKKPRDMVRKLMIEILGTDTLQKSSPTGKGGWEPIPQNVYDDVEMFVREHTEKKFRITHEEYMRCLTVQCATLRYPKKSSERGKTKKKSVKKKSSCSNTDESSGTEESNDDSESGEEDNDGSIFNESKISPKRLRRVRKESCTIPKKEHLEKKKKKRRLFSDSEDELSDKPVEIQANCVKTRGNVNRVVTRGEQRKREGEIDQQNLEREKKNEDNDSKLSNSRDEKSESKVDELLDESHIEFDGSDQNFENDEITENNENVEMQKLTSKSSKDNSENTAALANSTPEEDAGDSADLVNCEPEVPVSQVTGSHENSLDSVENGKTDEDALTQQDDEGEPKILTRILQEMARRQSEFTRRIESLEKELEEKTIQENIENCHVNIPRISKRSLEMRKRGKSKDVVEQPQKKSRR</sequence>
<dbReference type="EMBL" id="CM056742">
    <property type="protein sequence ID" value="KAJ8675998.1"/>
    <property type="molecule type" value="Genomic_DNA"/>
</dbReference>
<organism evidence="1 2">
    <name type="scientific">Eretmocerus hayati</name>
    <dbReference type="NCBI Taxonomy" id="131215"/>
    <lineage>
        <taxon>Eukaryota</taxon>
        <taxon>Metazoa</taxon>
        <taxon>Ecdysozoa</taxon>
        <taxon>Arthropoda</taxon>
        <taxon>Hexapoda</taxon>
        <taxon>Insecta</taxon>
        <taxon>Pterygota</taxon>
        <taxon>Neoptera</taxon>
        <taxon>Endopterygota</taxon>
        <taxon>Hymenoptera</taxon>
        <taxon>Apocrita</taxon>
        <taxon>Proctotrupomorpha</taxon>
        <taxon>Chalcidoidea</taxon>
        <taxon>Aphelinidae</taxon>
        <taxon>Aphelininae</taxon>
        <taxon>Eretmocerus</taxon>
    </lineage>
</organism>
<evidence type="ECO:0000313" key="2">
    <source>
        <dbReference type="Proteomes" id="UP001239111"/>
    </source>
</evidence>
<accession>A0ACC2NXQ6</accession>
<evidence type="ECO:0000313" key="1">
    <source>
        <dbReference type="EMBL" id="KAJ8675998.1"/>
    </source>
</evidence>
<dbReference type="Proteomes" id="UP001239111">
    <property type="component" value="Chromosome 2"/>
</dbReference>
<proteinExistence type="predicted"/>
<comment type="caution">
    <text evidence="1">The sequence shown here is derived from an EMBL/GenBank/DDBJ whole genome shotgun (WGS) entry which is preliminary data.</text>
</comment>
<name>A0ACC2NXQ6_9HYME</name>
<reference evidence="1" key="1">
    <citation type="submission" date="2023-04" db="EMBL/GenBank/DDBJ databases">
        <title>A chromosome-level genome assembly of the parasitoid wasp Eretmocerus hayati.</title>
        <authorList>
            <person name="Zhong Y."/>
            <person name="Liu S."/>
            <person name="Liu Y."/>
        </authorList>
    </citation>
    <scope>NUCLEOTIDE SEQUENCE</scope>
    <source>
        <strain evidence="1">ZJU_SS_LIU_2023</strain>
    </source>
</reference>
<protein>
    <submittedName>
        <fullName evidence="1">Uncharacterized protein</fullName>
    </submittedName>
</protein>